<keyword evidence="3" id="KW-0804">Transcription</keyword>
<evidence type="ECO:0000259" key="5">
    <source>
        <dbReference type="PROSITE" id="PS50043"/>
    </source>
</evidence>
<dbReference type="PROSITE" id="PS50043">
    <property type="entry name" value="HTH_LUXR_2"/>
    <property type="match status" value="1"/>
</dbReference>
<keyword evidence="7" id="KW-1185">Reference proteome</keyword>
<dbReference type="PANTHER" id="PTHR44688">
    <property type="entry name" value="DNA-BINDING TRANSCRIPTIONAL ACTIVATOR DEVR_DOSR"/>
    <property type="match status" value="1"/>
</dbReference>
<dbReference type="SUPFAM" id="SSF46894">
    <property type="entry name" value="C-terminal effector domain of the bipartite response regulators"/>
    <property type="match status" value="1"/>
</dbReference>
<comment type="caution">
    <text evidence="6">The sequence shown here is derived from an EMBL/GenBank/DDBJ whole genome shotgun (WGS) entry which is preliminary data.</text>
</comment>
<proteinExistence type="predicted"/>
<dbReference type="AlphaFoldDB" id="A0A8J3ZP33"/>
<dbReference type="EMBL" id="BOPH01000024">
    <property type="protein sequence ID" value="GIJ67231.1"/>
    <property type="molecule type" value="Genomic_DNA"/>
</dbReference>
<dbReference type="GO" id="GO:0003677">
    <property type="term" value="F:DNA binding"/>
    <property type="evidence" value="ECO:0007669"/>
    <property type="project" value="UniProtKB-KW"/>
</dbReference>
<accession>A0A8J3ZP33</accession>
<dbReference type="InterPro" id="IPR016032">
    <property type="entry name" value="Sig_transdc_resp-reg_C-effctor"/>
</dbReference>
<feature type="domain" description="HTH luxR-type" evidence="5">
    <location>
        <begin position="150"/>
        <end position="215"/>
    </location>
</feature>
<dbReference type="Pfam" id="PF00196">
    <property type="entry name" value="GerE"/>
    <property type="match status" value="1"/>
</dbReference>
<evidence type="ECO:0000313" key="7">
    <source>
        <dbReference type="Proteomes" id="UP000635606"/>
    </source>
</evidence>
<dbReference type="InterPro" id="IPR036388">
    <property type="entry name" value="WH-like_DNA-bd_sf"/>
</dbReference>
<dbReference type="PANTHER" id="PTHR44688:SF16">
    <property type="entry name" value="DNA-BINDING TRANSCRIPTIONAL ACTIVATOR DEVR_DOSR"/>
    <property type="match status" value="1"/>
</dbReference>
<evidence type="ECO:0000313" key="6">
    <source>
        <dbReference type="EMBL" id="GIJ67231.1"/>
    </source>
</evidence>
<protein>
    <recommendedName>
        <fullName evidence="5">HTH luxR-type domain-containing protein</fullName>
    </recommendedName>
</protein>
<dbReference type="InterPro" id="IPR000792">
    <property type="entry name" value="Tscrpt_reg_LuxR_C"/>
</dbReference>
<keyword evidence="1" id="KW-0805">Transcription regulation</keyword>
<evidence type="ECO:0000256" key="4">
    <source>
        <dbReference type="SAM" id="MobiDB-lite"/>
    </source>
</evidence>
<dbReference type="RefSeq" id="WP_239160104.1">
    <property type="nucleotide sequence ID" value="NZ_BOPH01000024.1"/>
</dbReference>
<feature type="region of interest" description="Disordered" evidence="4">
    <location>
        <begin position="124"/>
        <end position="158"/>
    </location>
</feature>
<sequence>MRAALATGDPTAALGWLERARSNAAGVTSAAGTAYLRSAEAAVLLDGGAPERAAEVAHASATVADDAGRAVEAVRARVLARRALAAAGRRADAVTALLGAERDAAGMGADRCREQAARELRRLGRRAPAHGAAGAGNPRGAAGSEDAGGRGTRREPLSVREREVADLVATGHTNREIASRLVISDKTVEAHVSRILRKLRVPSRAAVGRVLATGS</sequence>
<gene>
    <name evidence="6" type="ORF">Voc01_021480</name>
</gene>
<dbReference type="PRINTS" id="PR00038">
    <property type="entry name" value="HTHLUXR"/>
</dbReference>
<evidence type="ECO:0000256" key="3">
    <source>
        <dbReference type="ARBA" id="ARBA00023163"/>
    </source>
</evidence>
<keyword evidence="2" id="KW-0238">DNA-binding</keyword>
<evidence type="ECO:0000256" key="2">
    <source>
        <dbReference type="ARBA" id="ARBA00023125"/>
    </source>
</evidence>
<organism evidence="6 7">
    <name type="scientific">Virgisporangium ochraceum</name>
    <dbReference type="NCBI Taxonomy" id="65505"/>
    <lineage>
        <taxon>Bacteria</taxon>
        <taxon>Bacillati</taxon>
        <taxon>Actinomycetota</taxon>
        <taxon>Actinomycetes</taxon>
        <taxon>Micromonosporales</taxon>
        <taxon>Micromonosporaceae</taxon>
        <taxon>Virgisporangium</taxon>
    </lineage>
</organism>
<dbReference type="SMART" id="SM00421">
    <property type="entry name" value="HTH_LUXR"/>
    <property type="match status" value="1"/>
</dbReference>
<dbReference type="CDD" id="cd06170">
    <property type="entry name" value="LuxR_C_like"/>
    <property type="match status" value="1"/>
</dbReference>
<evidence type="ECO:0000256" key="1">
    <source>
        <dbReference type="ARBA" id="ARBA00023015"/>
    </source>
</evidence>
<dbReference type="Gene3D" id="1.10.10.10">
    <property type="entry name" value="Winged helix-like DNA-binding domain superfamily/Winged helix DNA-binding domain"/>
    <property type="match status" value="1"/>
</dbReference>
<name>A0A8J3ZP33_9ACTN</name>
<dbReference type="PROSITE" id="PS00622">
    <property type="entry name" value="HTH_LUXR_1"/>
    <property type="match status" value="1"/>
</dbReference>
<dbReference type="GO" id="GO:0006355">
    <property type="term" value="P:regulation of DNA-templated transcription"/>
    <property type="evidence" value="ECO:0007669"/>
    <property type="project" value="InterPro"/>
</dbReference>
<reference evidence="6" key="1">
    <citation type="submission" date="2021-01" db="EMBL/GenBank/DDBJ databases">
        <title>Whole genome shotgun sequence of Virgisporangium ochraceum NBRC 16418.</title>
        <authorList>
            <person name="Komaki H."/>
            <person name="Tamura T."/>
        </authorList>
    </citation>
    <scope>NUCLEOTIDE SEQUENCE</scope>
    <source>
        <strain evidence="6">NBRC 16418</strain>
    </source>
</reference>
<dbReference type="Proteomes" id="UP000635606">
    <property type="component" value="Unassembled WGS sequence"/>
</dbReference>
<feature type="compositionally biased region" description="Low complexity" evidence="4">
    <location>
        <begin position="129"/>
        <end position="143"/>
    </location>
</feature>